<evidence type="ECO:0000313" key="2">
    <source>
        <dbReference type="Proteomes" id="UP001652660"/>
    </source>
</evidence>
<dbReference type="Proteomes" id="UP001652660">
    <property type="component" value="Chromosome 11e"/>
</dbReference>
<evidence type="ECO:0000313" key="4">
    <source>
        <dbReference type="RefSeq" id="XP_071927797.1"/>
    </source>
</evidence>
<feature type="compositionally biased region" description="Polar residues" evidence="1">
    <location>
        <begin position="28"/>
        <end position="37"/>
    </location>
</feature>
<dbReference type="RefSeq" id="XP_071927797.1">
    <property type="nucleotide sequence ID" value="XM_072071696.1"/>
</dbReference>
<evidence type="ECO:0000313" key="3">
    <source>
        <dbReference type="RefSeq" id="XP_071926346.1"/>
    </source>
</evidence>
<dbReference type="RefSeq" id="XP_071926346.1">
    <property type="nucleotide sequence ID" value="XM_072070245.1"/>
</dbReference>
<accession>A0ABM4W3I1</accession>
<keyword evidence="2" id="KW-1185">Reference proteome</keyword>
<name>A0ABM4W3I1_COFAR</name>
<protein>
    <submittedName>
        <fullName evidence="3 4">Uncharacterized protein</fullName>
    </submittedName>
</protein>
<feature type="compositionally biased region" description="Basic and acidic residues" evidence="1">
    <location>
        <begin position="165"/>
        <end position="212"/>
    </location>
</feature>
<reference evidence="3 4" key="1">
    <citation type="submission" date="2025-05" db="UniProtKB">
        <authorList>
            <consortium name="RefSeq"/>
        </authorList>
    </citation>
    <scope>IDENTIFICATION</scope>
    <source>
        <tissue evidence="3 4">Leaves</tissue>
    </source>
</reference>
<dbReference type="Proteomes" id="UP001652660">
    <property type="component" value="Chromosome 11c"/>
</dbReference>
<gene>
    <name evidence="3" type="primary">LOC140016671</name>
    <name evidence="4" type="synonym">LOC140021007</name>
</gene>
<feature type="compositionally biased region" description="Basic and acidic residues" evidence="1">
    <location>
        <begin position="136"/>
        <end position="151"/>
    </location>
</feature>
<proteinExistence type="predicted"/>
<feature type="compositionally biased region" description="Basic and acidic residues" evidence="1">
    <location>
        <begin position="38"/>
        <end position="48"/>
    </location>
</feature>
<feature type="compositionally biased region" description="Acidic residues" evidence="1">
    <location>
        <begin position="213"/>
        <end position="224"/>
    </location>
</feature>
<feature type="region of interest" description="Disordered" evidence="1">
    <location>
        <begin position="20"/>
        <end position="224"/>
    </location>
</feature>
<organism evidence="2 3">
    <name type="scientific">Coffea arabica</name>
    <name type="common">Arabian coffee</name>
    <dbReference type="NCBI Taxonomy" id="13443"/>
    <lineage>
        <taxon>Eukaryota</taxon>
        <taxon>Viridiplantae</taxon>
        <taxon>Streptophyta</taxon>
        <taxon>Embryophyta</taxon>
        <taxon>Tracheophyta</taxon>
        <taxon>Spermatophyta</taxon>
        <taxon>Magnoliopsida</taxon>
        <taxon>eudicotyledons</taxon>
        <taxon>Gunneridae</taxon>
        <taxon>Pentapetalae</taxon>
        <taxon>asterids</taxon>
        <taxon>lamiids</taxon>
        <taxon>Gentianales</taxon>
        <taxon>Rubiaceae</taxon>
        <taxon>Ixoroideae</taxon>
        <taxon>Gardenieae complex</taxon>
        <taxon>Bertiereae - Coffeeae clade</taxon>
        <taxon>Coffeeae</taxon>
        <taxon>Coffea</taxon>
    </lineage>
</organism>
<dbReference type="GeneID" id="140016671"/>
<sequence length="224" mass="24526">MVNTLPPHRVAEVFLIVEGEGSPRGSFPQATTLSSQAKGDEVVGDRDSNVMIIQESGNGGEVEQDRRENVDIQPANLHSSKGCSSKGPKVAPKTTNKQGKPREVEPESENFYSKAAKDEPENEDMNSKTPEAEFVVEEKAYSRGVGSKELEGVEGYDEASNPQVRQKDECKNSNEDAKKAANNEGAKGEASRDNARPEEDENRVNVDEKLADSDYEDEGETMTY</sequence>
<evidence type="ECO:0000256" key="1">
    <source>
        <dbReference type="SAM" id="MobiDB-lite"/>
    </source>
</evidence>